<evidence type="ECO:0000256" key="12">
    <source>
        <dbReference type="ARBA" id="ARBA00023180"/>
    </source>
</evidence>
<gene>
    <name evidence="17" type="primary">LOC107429061</name>
</gene>
<dbReference type="InterPro" id="IPR050647">
    <property type="entry name" value="Plant_LRR-RLKs"/>
</dbReference>
<dbReference type="GO" id="GO:0005886">
    <property type="term" value="C:plasma membrane"/>
    <property type="evidence" value="ECO:0007669"/>
    <property type="project" value="UniProtKB-SubCell"/>
</dbReference>
<dbReference type="SMART" id="SM00369">
    <property type="entry name" value="LRR_TYP"/>
    <property type="match status" value="8"/>
</dbReference>
<dbReference type="GO" id="GO:0004674">
    <property type="term" value="F:protein serine/threonine kinase activity"/>
    <property type="evidence" value="ECO:0007669"/>
    <property type="project" value="UniProtKB-KW"/>
</dbReference>
<dbReference type="GO" id="GO:0009414">
    <property type="term" value="P:response to water deprivation"/>
    <property type="evidence" value="ECO:0007669"/>
    <property type="project" value="UniProtKB-ARBA"/>
</dbReference>
<keyword evidence="9 13" id="KW-0067">ATP-binding</keyword>
<dbReference type="GO" id="GO:0005524">
    <property type="term" value="F:ATP binding"/>
    <property type="evidence" value="ECO:0007669"/>
    <property type="project" value="UniProtKB-UniRule"/>
</dbReference>
<evidence type="ECO:0000256" key="5">
    <source>
        <dbReference type="ARBA" id="ARBA00022692"/>
    </source>
</evidence>
<dbReference type="SMART" id="SM00220">
    <property type="entry name" value="S_TKc"/>
    <property type="match status" value="1"/>
</dbReference>
<proteinExistence type="inferred from homology"/>
<protein>
    <submittedName>
        <fullName evidence="17">LRR receptor-like serine/threonine-protein kinase RPK2</fullName>
    </submittedName>
</protein>
<keyword evidence="7 13" id="KW-0547">Nucleotide-binding</keyword>
<name>A0A6P4AJL6_ZIZJJ</name>
<keyword evidence="3" id="KW-0433">Leucine-rich repeat</keyword>
<dbReference type="InterPro" id="IPR003591">
    <property type="entry name" value="Leu-rich_rpt_typical-subtyp"/>
</dbReference>
<dbReference type="Pfam" id="PF00069">
    <property type="entry name" value="Pkinase"/>
    <property type="match status" value="1"/>
</dbReference>
<dbReference type="PANTHER" id="PTHR48056:SF63">
    <property type="entry name" value="PROTEIN KINASE DOMAIN-CONTAINING PROTEIN"/>
    <property type="match status" value="1"/>
</dbReference>
<keyword evidence="12" id="KW-0325">Glycoprotein</keyword>
<evidence type="ECO:0000256" key="4">
    <source>
        <dbReference type="ARBA" id="ARBA00022679"/>
    </source>
</evidence>
<keyword evidence="10 14" id="KW-1133">Transmembrane helix</keyword>
<dbReference type="Pfam" id="PF00560">
    <property type="entry name" value="LRR_1"/>
    <property type="match status" value="5"/>
</dbReference>
<evidence type="ECO:0000256" key="3">
    <source>
        <dbReference type="ARBA" id="ARBA00022614"/>
    </source>
</evidence>
<dbReference type="Gene3D" id="3.80.10.10">
    <property type="entry name" value="Ribonuclease Inhibitor"/>
    <property type="match status" value="5"/>
</dbReference>
<dbReference type="PROSITE" id="PS00108">
    <property type="entry name" value="PROTEIN_KINASE_ST"/>
    <property type="match status" value="1"/>
</dbReference>
<keyword evidence="16" id="KW-1185">Reference proteome</keyword>
<evidence type="ECO:0000256" key="13">
    <source>
        <dbReference type="PROSITE-ProRule" id="PRU10141"/>
    </source>
</evidence>
<evidence type="ECO:0000313" key="16">
    <source>
        <dbReference type="Proteomes" id="UP001652623"/>
    </source>
</evidence>
<dbReference type="GO" id="GO:0009409">
    <property type="term" value="P:response to cold"/>
    <property type="evidence" value="ECO:0007669"/>
    <property type="project" value="UniProtKB-ARBA"/>
</dbReference>
<dbReference type="InterPro" id="IPR032675">
    <property type="entry name" value="LRR_dom_sf"/>
</dbReference>
<organism evidence="16 17">
    <name type="scientific">Ziziphus jujuba</name>
    <name type="common">Chinese jujube</name>
    <name type="synonym">Ziziphus sativa</name>
    <dbReference type="NCBI Taxonomy" id="326968"/>
    <lineage>
        <taxon>Eukaryota</taxon>
        <taxon>Viridiplantae</taxon>
        <taxon>Streptophyta</taxon>
        <taxon>Embryophyta</taxon>
        <taxon>Tracheophyta</taxon>
        <taxon>Spermatophyta</taxon>
        <taxon>Magnoliopsida</taxon>
        <taxon>eudicotyledons</taxon>
        <taxon>Gunneridae</taxon>
        <taxon>Pentapetalae</taxon>
        <taxon>rosids</taxon>
        <taxon>fabids</taxon>
        <taxon>Rosales</taxon>
        <taxon>Rhamnaceae</taxon>
        <taxon>Paliureae</taxon>
        <taxon>Ziziphus</taxon>
    </lineage>
</organism>
<keyword evidence="6" id="KW-0677">Repeat</keyword>
<evidence type="ECO:0000256" key="11">
    <source>
        <dbReference type="ARBA" id="ARBA00023136"/>
    </source>
</evidence>
<comment type="similarity">
    <text evidence="2">Belongs to the protein kinase superfamily. Ser/Thr protein kinase family.</text>
</comment>
<keyword evidence="11 14" id="KW-0472">Membrane</keyword>
<dbReference type="RefSeq" id="XP_015895184.3">
    <property type="nucleotide sequence ID" value="XM_016039698.4"/>
</dbReference>
<keyword evidence="4" id="KW-0808">Transferase</keyword>
<evidence type="ECO:0000256" key="10">
    <source>
        <dbReference type="ARBA" id="ARBA00022989"/>
    </source>
</evidence>
<dbReference type="PROSITE" id="PS00107">
    <property type="entry name" value="PROTEIN_KINASE_ATP"/>
    <property type="match status" value="1"/>
</dbReference>
<dbReference type="InterPro" id="IPR017441">
    <property type="entry name" value="Protein_kinase_ATP_BS"/>
</dbReference>
<evidence type="ECO:0000256" key="14">
    <source>
        <dbReference type="SAM" id="Phobius"/>
    </source>
</evidence>
<evidence type="ECO:0000256" key="7">
    <source>
        <dbReference type="ARBA" id="ARBA00022741"/>
    </source>
</evidence>
<accession>A0A6P4AJL6</accession>
<dbReference type="PANTHER" id="PTHR48056">
    <property type="entry name" value="LRR RECEPTOR-LIKE SERINE/THREONINE-PROTEIN KINASE-RELATED"/>
    <property type="match status" value="1"/>
</dbReference>
<dbReference type="Proteomes" id="UP001652623">
    <property type="component" value="Chromosome 12"/>
</dbReference>
<dbReference type="KEGG" id="zju:107429061"/>
<dbReference type="AlphaFoldDB" id="A0A6P4AJL6"/>
<feature type="domain" description="Protein kinase" evidence="15">
    <location>
        <begin position="851"/>
        <end position="1128"/>
    </location>
</feature>
<dbReference type="PRINTS" id="PR00019">
    <property type="entry name" value="LEURICHRPT"/>
</dbReference>
<reference evidence="17" key="1">
    <citation type="submission" date="2025-08" db="UniProtKB">
        <authorList>
            <consortium name="RefSeq"/>
        </authorList>
    </citation>
    <scope>IDENTIFICATION</scope>
    <source>
        <tissue evidence="17">Seedling</tissue>
    </source>
</reference>
<dbReference type="PROSITE" id="PS50011">
    <property type="entry name" value="PROTEIN_KINASE_DOM"/>
    <property type="match status" value="1"/>
</dbReference>
<evidence type="ECO:0000313" key="17">
    <source>
        <dbReference type="RefSeq" id="XP_015895184.3"/>
    </source>
</evidence>
<keyword evidence="5 14" id="KW-0812">Transmembrane</keyword>
<dbReference type="SUPFAM" id="SSF56112">
    <property type="entry name" value="Protein kinase-like (PK-like)"/>
    <property type="match status" value="1"/>
</dbReference>
<dbReference type="InParanoid" id="A0A6P4AJL6"/>
<dbReference type="Gene3D" id="3.30.200.20">
    <property type="entry name" value="Phosphorylase Kinase, domain 1"/>
    <property type="match status" value="1"/>
</dbReference>
<dbReference type="Pfam" id="PF08263">
    <property type="entry name" value="LRRNT_2"/>
    <property type="match status" value="1"/>
</dbReference>
<dbReference type="SUPFAM" id="SSF52058">
    <property type="entry name" value="L domain-like"/>
    <property type="match status" value="2"/>
</dbReference>
<evidence type="ECO:0000256" key="1">
    <source>
        <dbReference type="ARBA" id="ARBA00004370"/>
    </source>
</evidence>
<evidence type="ECO:0000259" key="15">
    <source>
        <dbReference type="PROSITE" id="PS50011"/>
    </source>
</evidence>
<dbReference type="GO" id="GO:0009942">
    <property type="term" value="P:longitudinal axis specification"/>
    <property type="evidence" value="ECO:0007669"/>
    <property type="project" value="UniProtKB-ARBA"/>
</dbReference>
<keyword evidence="8" id="KW-0418">Kinase</keyword>
<dbReference type="InterPro" id="IPR008271">
    <property type="entry name" value="Ser/Thr_kinase_AS"/>
</dbReference>
<sequence length="1128" mass="123432">MKCHELLGKTVVFFFFIFFSCCVSVNAVLVSERLVLLELKASFLDPSAILSSWNSDNPDHHCSWFGVSCDSQSRVVSLSVAGSGGKPGNSEALSCSKSLKVEFPFNGFGFRGTSLRREAKLRGKISPFIGELTRLRVLSLPYNDLSGGIPVEIWGLTKLEVLDLEGNLLTGKLPSRFTGLRKLRVLNLGSNRIYGEVPFSLSKCGSLEVLNLAGNAVNGTFPVFFGSLPKLQGLYLSQNRLTGNVPAEFGSNCWNLEHLDLSGNFLVGKIPDSLGNCRRLQRLLLFSNMLNGAIPRELSRLQMLEVLDVSRNNLSGPIPVELGQCVNLSVFVLSNFFDPLLTNQNPNGDSSIALSSGGFDDYNSFEGSLPMEITTLPNLKILWAPRVALGGKFPSNWGACENLEMVNLAKNLFKGEVFGVFKRCKKLSYLDLSSNKLTGKLDEKLPVPCMTVFDVSGNLMSGSIPGFNYRLCSNVPSNSDVIQIDSPSFPYKLFFTCKTHLEMHLPFNGNDSAVVHNFSNNNFTGPIKSLPVAQKGFGKQTIYAFLAGGNKLTGSFSESLFGKCDGLSGMILNVSNNRFSGCIPPKIGLKCRNLRLLDASGNEINGSIPPGIGDLTSLVVLDLSRNELQGQIPVRMSHLKYLKYISLADNNLTGTIPNQLGWLHSLEVLDLSSNSLSGEIPQDVVCLRNLTFLRLNNNKLCGKVPSRLASVISLPTYNVSCDHLSGWLPLNNNVMNSSGLFQHPFHIISRALSSLDQPENTSVSQIAAGASPPESVGNAEDNGLNSIEIASVVSASAIVLVLLALIVLFFYTRKWVPDSRVQGSELKEIIVFNNIGVPLTYESIVQATGNFNATNCIGSGGFGSTYKAEISPGIYVAVKRLAVGRFQGVQQFHAEVKTLGRVKHFNLVTLVGYHASETEMFLIYNYFPGGNLENFIKERHKRPVDWKILHKIALDIALALAYLHDQCVPRVLHRDVKPSNILLDNDFSAYLSDFGLSRLLGTSETHATTGVAGTFGYVAPEYAMTCRVSEKSDVYSYGVVLLELISDKKALDPSFSSHGNGFNIVSWAWMLLRMGRAKEVFTAGLWDAGPHDDLVEMLYVAVTCTVETLSIRPTMRQVVQRLKRIQPS</sequence>
<dbReference type="GeneID" id="107429061"/>
<feature type="transmembrane region" description="Helical" evidence="14">
    <location>
        <begin position="789"/>
        <end position="811"/>
    </location>
</feature>
<evidence type="ECO:0000256" key="6">
    <source>
        <dbReference type="ARBA" id="ARBA00022737"/>
    </source>
</evidence>
<dbReference type="GO" id="GO:0009945">
    <property type="term" value="P:radial axis specification"/>
    <property type="evidence" value="ECO:0007669"/>
    <property type="project" value="UniProtKB-ARBA"/>
</dbReference>
<dbReference type="InterPro" id="IPR011009">
    <property type="entry name" value="Kinase-like_dom_sf"/>
</dbReference>
<dbReference type="GO" id="GO:0048508">
    <property type="term" value="P:embryonic meristem development"/>
    <property type="evidence" value="ECO:0007669"/>
    <property type="project" value="UniProtKB-ARBA"/>
</dbReference>
<dbReference type="Pfam" id="PF13855">
    <property type="entry name" value="LRR_8"/>
    <property type="match status" value="2"/>
</dbReference>
<feature type="binding site" evidence="13">
    <location>
        <position position="879"/>
    </location>
    <ligand>
        <name>ATP</name>
        <dbReference type="ChEBI" id="CHEBI:30616"/>
    </ligand>
</feature>
<dbReference type="Gene3D" id="1.10.510.10">
    <property type="entry name" value="Transferase(Phosphotransferase) domain 1"/>
    <property type="match status" value="1"/>
</dbReference>
<evidence type="ECO:0000256" key="8">
    <source>
        <dbReference type="ARBA" id="ARBA00022777"/>
    </source>
</evidence>
<comment type="subcellular location">
    <subcellularLocation>
        <location evidence="1">Membrane</location>
    </subcellularLocation>
</comment>
<dbReference type="InterPro" id="IPR001611">
    <property type="entry name" value="Leu-rich_rpt"/>
</dbReference>
<evidence type="ECO:0000256" key="9">
    <source>
        <dbReference type="ARBA" id="ARBA00022840"/>
    </source>
</evidence>
<dbReference type="InterPro" id="IPR000719">
    <property type="entry name" value="Prot_kinase_dom"/>
</dbReference>
<evidence type="ECO:0000256" key="2">
    <source>
        <dbReference type="ARBA" id="ARBA00008684"/>
    </source>
</evidence>
<dbReference type="InterPro" id="IPR013210">
    <property type="entry name" value="LRR_N_plant-typ"/>
</dbReference>
<dbReference type="PROSITE" id="PS51257">
    <property type="entry name" value="PROKAR_LIPOPROTEIN"/>
    <property type="match status" value="1"/>
</dbReference>